<evidence type="ECO:0000313" key="2">
    <source>
        <dbReference type="Proteomes" id="UP000886501"/>
    </source>
</evidence>
<name>A0ACB6Z294_THEGA</name>
<evidence type="ECO:0000313" key="1">
    <source>
        <dbReference type="EMBL" id="KAF9643403.1"/>
    </source>
</evidence>
<gene>
    <name evidence="1" type="ORF">BDM02DRAFT_3104469</name>
</gene>
<comment type="caution">
    <text evidence="1">The sequence shown here is derived from an EMBL/GenBank/DDBJ whole genome shotgun (WGS) entry which is preliminary data.</text>
</comment>
<keyword evidence="2" id="KW-1185">Reference proteome</keyword>
<proteinExistence type="predicted"/>
<dbReference type="EMBL" id="MU118230">
    <property type="protein sequence ID" value="KAF9643403.1"/>
    <property type="molecule type" value="Genomic_DNA"/>
</dbReference>
<accession>A0ACB6Z294</accession>
<reference evidence="1" key="2">
    <citation type="journal article" date="2020" name="Nat. Commun.">
        <title>Large-scale genome sequencing of mycorrhizal fungi provides insights into the early evolution of symbiotic traits.</title>
        <authorList>
            <person name="Miyauchi S."/>
            <person name="Kiss E."/>
            <person name="Kuo A."/>
            <person name="Drula E."/>
            <person name="Kohler A."/>
            <person name="Sanchez-Garcia M."/>
            <person name="Morin E."/>
            <person name="Andreopoulos B."/>
            <person name="Barry K.W."/>
            <person name="Bonito G."/>
            <person name="Buee M."/>
            <person name="Carver A."/>
            <person name="Chen C."/>
            <person name="Cichocki N."/>
            <person name="Clum A."/>
            <person name="Culley D."/>
            <person name="Crous P.W."/>
            <person name="Fauchery L."/>
            <person name="Girlanda M."/>
            <person name="Hayes R.D."/>
            <person name="Keri Z."/>
            <person name="LaButti K."/>
            <person name="Lipzen A."/>
            <person name="Lombard V."/>
            <person name="Magnuson J."/>
            <person name="Maillard F."/>
            <person name="Murat C."/>
            <person name="Nolan M."/>
            <person name="Ohm R.A."/>
            <person name="Pangilinan J."/>
            <person name="Pereira M.F."/>
            <person name="Perotto S."/>
            <person name="Peter M."/>
            <person name="Pfister S."/>
            <person name="Riley R."/>
            <person name="Sitrit Y."/>
            <person name="Stielow J.B."/>
            <person name="Szollosi G."/>
            <person name="Zifcakova L."/>
            <person name="Stursova M."/>
            <person name="Spatafora J.W."/>
            <person name="Tedersoo L."/>
            <person name="Vaario L.M."/>
            <person name="Yamada A."/>
            <person name="Yan M."/>
            <person name="Wang P."/>
            <person name="Xu J."/>
            <person name="Bruns T."/>
            <person name="Baldrian P."/>
            <person name="Vilgalys R."/>
            <person name="Dunand C."/>
            <person name="Henrissat B."/>
            <person name="Grigoriev I.V."/>
            <person name="Hibbett D."/>
            <person name="Nagy L.G."/>
            <person name="Martin F.M."/>
        </authorList>
    </citation>
    <scope>NUCLEOTIDE SEQUENCE</scope>
    <source>
        <strain evidence="1">P2</strain>
    </source>
</reference>
<organism evidence="1 2">
    <name type="scientific">Thelephora ganbajun</name>
    <name type="common">Ganba fungus</name>
    <dbReference type="NCBI Taxonomy" id="370292"/>
    <lineage>
        <taxon>Eukaryota</taxon>
        <taxon>Fungi</taxon>
        <taxon>Dikarya</taxon>
        <taxon>Basidiomycota</taxon>
        <taxon>Agaricomycotina</taxon>
        <taxon>Agaricomycetes</taxon>
        <taxon>Thelephorales</taxon>
        <taxon>Thelephoraceae</taxon>
        <taxon>Thelephora</taxon>
    </lineage>
</organism>
<reference evidence="1" key="1">
    <citation type="submission" date="2019-10" db="EMBL/GenBank/DDBJ databases">
        <authorList>
            <consortium name="DOE Joint Genome Institute"/>
            <person name="Kuo A."/>
            <person name="Miyauchi S."/>
            <person name="Kiss E."/>
            <person name="Drula E."/>
            <person name="Kohler A."/>
            <person name="Sanchez-Garcia M."/>
            <person name="Andreopoulos B."/>
            <person name="Barry K.W."/>
            <person name="Bonito G."/>
            <person name="Buee M."/>
            <person name="Carver A."/>
            <person name="Chen C."/>
            <person name="Cichocki N."/>
            <person name="Clum A."/>
            <person name="Culley D."/>
            <person name="Crous P.W."/>
            <person name="Fauchery L."/>
            <person name="Girlanda M."/>
            <person name="Hayes R."/>
            <person name="Keri Z."/>
            <person name="Labutti K."/>
            <person name="Lipzen A."/>
            <person name="Lombard V."/>
            <person name="Magnuson J."/>
            <person name="Maillard F."/>
            <person name="Morin E."/>
            <person name="Murat C."/>
            <person name="Nolan M."/>
            <person name="Ohm R."/>
            <person name="Pangilinan J."/>
            <person name="Pereira M."/>
            <person name="Perotto S."/>
            <person name="Peter M."/>
            <person name="Riley R."/>
            <person name="Sitrit Y."/>
            <person name="Stielow B."/>
            <person name="Szollosi G."/>
            <person name="Zifcakova L."/>
            <person name="Stursova M."/>
            <person name="Spatafora J.W."/>
            <person name="Tedersoo L."/>
            <person name="Vaario L.-M."/>
            <person name="Yamada A."/>
            <person name="Yan M."/>
            <person name="Wang P."/>
            <person name="Xu J."/>
            <person name="Bruns T."/>
            <person name="Baldrian P."/>
            <person name="Vilgalys R."/>
            <person name="Henrissat B."/>
            <person name="Grigoriev I.V."/>
            <person name="Hibbett D."/>
            <person name="Nagy L.G."/>
            <person name="Martin F.M."/>
        </authorList>
    </citation>
    <scope>NUCLEOTIDE SEQUENCE</scope>
    <source>
        <strain evidence="1">P2</strain>
    </source>
</reference>
<protein>
    <submittedName>
        <fullName evidence="1">Uncharacterized protein</fullName>
    </submittedName>
</protein>
<sequence length="243" mass="29108">MGAFIPRDVQEFLDGYPDLHDYRSLSRNLRFYSNELRCQPDCKLISEIHEEWLGDYSLLETKHGYIQWLFPIREDGLNYAAQPLQKHEIKAMTKDDTIMLQILTSYKLMLDFYGMRLENEATGLISRSKNYTSQYKNLCRSSHNNLRISRILKCLSEFGYEHLNYAFLLHVLNEQSEHGQLNTSIIRHSMDRWWANCVRGHRERDWINEKIVRVRNRDVDEPFVFTREMYEAAINNWNNEGRF</sequence>
<dbReference type="Proteomes" id="UP000886501">
    <property type="component" value="Unassembled WGS sequence"/>
</dbReference>